<dbReference type="Proteomes" id="UP000298652">
    <property type="component" value="Chromosome 9"/>
</dbReference>
<keyword evidence="2" id="KW-1185">Reference proteome</keyword>
<accession>A0A4U6SVX3</accession>
<protein>
    <submittedName>
        <fullName evidence="1">Uncharacterized protein</fullName>
    </submittedName>
</protein>
<organism evidence="1 2">
    <name type="scientific">Setaria viridis</name>
    <name type="common">Green bristlegrass</name>
    <name type="synonym">Setaria italica subsp. viridis</name>
    <dbReference type="NCBI Taxonomy" id="4556"/>
    <lineage>
        <taxon>Eukaryota</taxon>
        <taxon>Viridiplantae</taxon>
        <taxon>Streptophyta</taxon>
        <taxon>Embryophyta</taxon>
        <taxon>Tracheophyta</taxon>
        <taxon>Spermatophyta</taxon>
        <taxon>Magnoliopsida</taxon>
        <taxon>Liliopsida</taxon>
        <taxon>Poales</taxon>
        <taxon>Poaceae</taxon>
        <taxon>PACMAD clade</taxon>
        <taxon>Panicoideae</taxon>
        <taxon>Panicodae</taxon>
        <taxon>Paniceae</taxon>
        <taxon>Cenchrinae</taxon>
        <taxon>Setaria</taxon>
    </lineage>
</organism>
<name>A0A4U6SVX3_SETVI</name>
<dbReference type="EMBL" id="CM016560">
    <property type="protein sequence ID" value="TKV93019.1"/>
    <property type="molecule type" value="Genomic_DNA"/>
</dbReference>
<evidence type="ECO:0000313" key="2">
    <source>
        <dbReference type="Proteomes" id="UP000298652"/>
    </source>
</evidence>
<sequence length="35" mass="4083">MVYELLPSPCALKKHQNCLPRKYCTRDRSTGRLGF</sequence>
<evidence type="ECO:0000313" key="1">
    <source>
        <dbReference type="EMBL" id="TKV93019.1"/>
    </source>
</evidence>
<reference evidence="1" key="1">
    <citation type="submission" date="2019-03" db="EMBL/GenBank/DDBJ databases">
        <title>WGS assembly of Setaria viridis.</title>
        <authorList>
            <person name="Huang P."/>
            <person name="Jenkins J."/>
            <person name="Grimwood J."/>
            <person name="Barry K."/>
            <person name="Healey A."/>
            <person name="Mamidi S."/>
            <person name="Sreedasyam A."/>
            <person name="Shu S."/>
            <person name="Feldman M."/>
            <person name="Wu J."/>
            <person name="Yu Y."/>
            <person name="Chen C."/>
            <person name="Johnson J."/>
            <person name="Rokhsar D."/>
            <person name="Baxter I."/>
            <person name="Schmutz J."/>
            <person name="Brutnell T."/>
            <person name="Kellogg E."/>
        </authorList>
    </citation>
    <scope>NUCLEOTIDE SEQUENCE [LARGE SCALE GENOMIC DNA]</scope>
</reference>
<gene>
    <name evidence="1" type="ORF">SEVIR_9G199450v2</name>
</gene>
<dbReference type="AlphaFoldDB" id="A0A4U6SVX3"/>
<proteinExistence type="predicted"/>
<dbReference type="Gramene" id="TKV93019">
    <property type="protein sequence ID" value="TKV93019"/>
    <property type="gene ID" value="SEVIR_9G199450v2"/>
</dbReference>